<evidence type="ECO:0000313" key="2">
    <source>
        <dbReference type="EMBL" id="JAV76708.1"/>
    </source>
</evidence>
<sequence>MGLFDVVEELVEIRSRGVPVNVAEVVFATLGLALRDKLLEPISTLSRFVAIGDGGSANKSLAIARIHVLYVIGGSVGSRHGGLASVVGFVEREDSLGTVGLAARSAPAIKKVHLVTPEHRNVAVGGVQGSRRVAPVVSPTASSRLALLSEKVGKVRIVISKTTFARERGSFAGSRVAAAARAGGRLNLSDQAGGRGSRRRSRAGEKGREVGSSVNLGRGSNDDVLGGDTAVVGLDGRLRNRSSLGYIDSRENGDPVDDILLLLQLVPMSVQAKGGCLFDGGDGTKQGRNLVGVHGEGDFVYTQSTACKALLVIRMKCCFLGSRIGLYSYRVPVDDEGRTVIAQTQPDILRHGR</sequence>
<organism evidence="2">
    <name type="scientific">Photinus pyralis</name>
    <name type="common">Common eastern firefly</name>
    <name type="synonym">Lampyris pyralis</name>
    <dbReference type="NCBI Taxonomy" id="7054"/>
    <lineage>
        <taxon>Eukaryota</taxon>
        <taxon>Metazoa</taxon>
        <taxon>Ecdysozoa</taxon>
        <taxon>Arthropoda</taxon>
        <taxon>Hexapoda</taxon>
        <taxon>Insecta</taxon>
        <taxon>Pterygota</taxon>
        <taxon>Neoptera</taxon>
        <taxon>Endopterygota</taxon>
        <taxon>Coleoptera</taxon>
        <taxon>Polyphaga</taxon>
        <taxon>Elateriformia</taxon>
        <taxon>Elateroidea</taxon>
        <taxon>Lampyridae</taxon>
        <taxon>Lampyrinae</taxon>
        <taxon>Photinus</taxon>
    </lineage>
</organism>
<dbReference type="EMBL" id="GEZM01047878">
    <property type="protein sequence ID" value="JAV76708.1"/>
    <property type="molecule type" value="Transcribed_RNA"/>
</dbReference>
<dbReference type="AlphaFoldDB" id="A0A1Y1LUY9"/>
<evidence type="ECO:0000256" key="1">
    <source>
        <dbReference type="SAM" id="MobiDB-lite"/>
    </source>
</evidence>
<accession>A0A1Y1LUY9</accession>
<protein>
    <submittedName>
        <fullName evidence="2">Uncharacterized protein</fullName>
    </submittedName>
</protein>
<name>A0A1Y1LUY9_PHOPY</name>
<proteinExistence type="predicted"/>
<reference evidence="2" key="1">
    <citation type="journal article" date="2016" name="Sci. Rep.">
        <title>Molecular characterization of firefly nuptial gifts: a multi-omics approach sheds light on postcopulatory sexual selection.</title>
        <authorList>
            <person name="Al-Wathiqui N."/>
            <person name="Fallon T.R."/>
            <person name="South A."/>
            <person name="Weng J.K."/>
            <person name="Lewis S.M."/>
        </authorList>
    </citation>
    <scope>NUCLEOTIDE SEQUENCE</scope>
</reference>
<feature type="region of interest" description="Disordered" evidence="1">
    <location>
        <begin position="187"/>
        <end position="222"/>
    </location>
</feature>